<dbReference type="SUPFAM" id="SSF46689">
    <property type="entry name" value="Homeodomain-like"/>
    <property type="match status" value="1"/>
</dbReference>
<dbReference type="SUPFAM" id="SSF48498">
    <property type="entry name" value="Tetracyclin repressor-like, C-terminal domain"/>
    <property type="match status" value="1"/>
</dbReference>
<dbReference type="InterPro" id="IPR050109">
    <property type="entry name" value="HTH-type_TetR-like_transc_reg"/>
</dbReference>
<evidence type="ECO:0000313" key="7">
    <source>
        <dbReference type="EMBL" id="SNY31380.1"/>
    </source>
</evidence>
<dbReference type="Pfam" id="PF21597">
    <property type="entry name" value="TetR_C_43"/>
    <property type="match status" value="1"/>
</dbReference>
<protein>
    <submittedName>
        <fullName evidence="7">DNA-binding transcriptional regulator, AcrR family</fullName>
    </submittedName>
</protein>
<dbReference type="Pfam" id="PF00440">
    <property type="entry name" value="TetR_N"/>
    <property type="match status" value="1"/>
</dbReference>
<evidence type="ECO:0000256" key="2">
    <source>
        <dbReference type="ARBA" id="ARBA00023125"/>
    </source>
</evidence>
<name>A0A285H6G8_9ACTN</name>
<dbReference type="Proteomes" id="UP000219612">
    <property type="component" value="Unassembled WGS sequence"/>
</dbReference>
<sequence length="231" mass="24816">MSSGKEPAPGSTGSAPSIRRDAERNRQQILTTAREIFARQGLNVGLNEIARHAGVGVATVYRRFPDKEALIAAVLRDDIAALAVRTEDALRADSAWEGLTQLLHAVARSQIENRGLWETITGAGHGQELTARLRTTIGVHVRELIERAQQEGTLRAGVSIGDLLMILLMVGEVASSSEAVCPGAYHRYFDLLLESLRADASKPALPPGMSESDASLIMQSRAQGRSRPASS</sequence>
<proteinExistence type="predicted"/>
<dbReference type="PANTHER" id="PTHR30055:SF234">
    <property type="entry name" value="HTH-TYPE TRANSCRIPTIONAL REGULATOR BETI"/>
    <property type="match status" value="1"/>
</dbReference>
<evidence type="ECO:0000313" key="8">
    <source>
        <dbReference type="Proteomes" id="UP000219612"/>
    </source>
</evidence>
<dbReference type="AlphaFoldDB" id="A0A285H6G8"/>
<feature type="domain" description="HTH tetR-type" evidence="6">
    <location>
        <begin position="23"/>
        <end position="82"/>
    </location>
</feature>
<dbReference type="GO" id="GO:0000976">
    <property type="term" value="F:transcription cis-regulatory region binding"/>
    <property type="evidence" value="ECO:0007669"/>
    <property type="project" value="TreeGrafter"/>
</dbReference>
<keyword evidence="1" id="KW-0805">Transcription regulation</keyword>
<gene>
    <name evidence="7" type="ORF">SAMN05421748_103548</name>
</gene>
<keyword evidence="8" id="KW-1185">Reference proteome</keyword>
<dbReference type="PROSITE" id="PS50977">
    <property type="entry name" value="HTH_TETR_2"/>
    <property type="match status" value="1"/>
</dbReference>
<dbReference type="InterPro" id="IPR036271">
    <property type="entry name" value="Tet_transcr_reg_TetR-rel_C_sf"/>
</dbReference>
<accession>A0A285H6G8</accession>
<feature type="region of interest" description="Disordered" evidence="5">
    <location>
        <begin position="1"/>
        <end position="22"/>
    </location>
</feature>
<evidence type="ECO:0000259" key="6">
    <source>
        <dbReference type="PROSITE" id="PS50977"/>
    </source>
</evidence>
<evidence type="ECO:0000256" key="1">
    <source>
        <dbReference type="ARBA" id="ARBA00023015"/>
    </source>
</evidence>
<organism evidence="7 8">
    <name type="scientific">Paractinoplanes atraurantiacus</name>
    <dbReference type="NCBI Taxonomy" id="1036182"/>
    <lineage>
        <taxon>Bacteria</taxon>
        <taxon>Bacillati</taxon>
        <taxon>Actinomycetota</taxon>
        <taxon>Actinomycetes</taxon>
        <taxon>Micromonosporales</taxon>
        <taxon>Micromonosporaceae</taxon>
        <taxon>Paractinoplanes</taxon>
    </lineage>
</organism>
<feature type="DNA-binding region" description="H-T-H motif" evidence="4">
    <location>
        <begin position="45"/>
        <end position="64"/>
    </location>
</feature>
<evidence type="ECO:0000256" key="5">
    <source>
        <dbReference type="SAM" id="MobiDB-lite"/>
    </source>
</evidence>
<dbReference type="InterPro" id="IPR049445">
    <property type="entry name" value="TetR_SbtR-like_C"/>
</dbReference>
<dbReference type="PRINTS" id="PR00455">
    <property type="entry name" value="HTHTETR"/>
</dbReference>
<dbReference type="OrthoDB" id="3382616at2"/>
<evidence type="ECO:0000256" key="4">
    <source>
        <dbReference type="PROSITE-ProRule" id="PRU00335"/>
    </source>
</evidence>
<dbReference type="RefSeq" id="WP_097319846.1">
    <property type="nucleotide sequence ID" value="NZ_OBDY01000003.1"/>
</dbReference>
<dbReference type="InterPro" id="IPR009057">
    <property type="entry name" value="Homeodomain-like_sf"/>
</dbReference>
<keyword evidence="3" id="KW-0804">Transcription</keyword>
<dbReference type="Gene3D" id="1.10.357.10">
    <property type="entry name" value="Tetracycline Repressor, domain 2"/>
    <property type="match status" value="1"/>
</dbReference>
<dbReference type="InterPro" id="IPR001647">
    <property type="entry name" value="HTH_TetR"/>
</dbReference>
<feature type="compositionally biased region" description="Polar residues" evidence="5">
    <location>
        <begin position="217"/>
        <end position="231"/>
    </location>
</feature>
<reference evidence="7 8" key="1">
    <citation type="submission" date="2017-09" db="EMBL/GenBank/DDBJ databases">
        <authorList>
            <person name="Ehlers B."/>
            <person name="Leendertz F.H."/>
        </authorList>
    </citation>
    <scope>NUCLEOTIDE SEQUENCE [LARGE SCALE GENOMIC DNA]</scope>
    <source>
        <strain evidence="7 8">CGMCC 4.6857</strain>
    </source>
</reference>
<dbReference type="GO" id="GO:0003700">
    <property type="term" value="F:DNA-binding transcription factor activity"/>
    <property type="evidence" value="ECO:0007669"/>
    <property type="project" value="TreeGrafter"/>
</dbReference>
<keyword evidence="2 4" id="KW-0238">DNA-binding</keyword>
<feature type="region of interest" description="Disordered" evidence="5">
    <location>
        <begin position="202"/>
        <end position="231"/>
    </location>
</feature>
<dbReference type="PANTHER" id="PTHR30055">
    <property type="entry name" value="HTH-TYPE TRANSCRIPTIONAL REGULATOR RUTR"/>
    <property type="match status" value="1"/>
</dbReference>
<evidence type="ECO:0000256" key="3">
    <source>
        <dbReference type="ARBA" id="ARBA00023163"/>
    </source>
</evidence>
<dbReference type="EMBL" id="OBDY01000003">
    <property type="protein sequence ID" value="SNY31380.1"/>
    <property type="molecule type" value="Genomic_DNA"/>
</dbReference>